<reference evidence="2" key="1">
    <citation type="submission" date="2023-06" db="EMBL/GenBank/DDBJ databases">
        <title>Genome-scale phylogeny and comparative genomics of the fungal order Sordariales.</title>
        <authorList>
            <consortium name="Lawrence Berkeley National Laboratory"/>
            <person name="Hensen N."/>
            <person name="Bonometti L."/>
            <person name="Westerberg I."/>
            <person name="Brannstrom I.O."/>
            <person name="Guillou S."/>
            <person name="Cros-Aarteil S."/>
            <person name="Calhoun S."/>
            <person name="Haridas S."/>
            <person name="Kuo A."/>
            <person name="Mondo S."/>
            <person name="Pangilinan J."/>
            <person name="Riley R."/>
            <person name="Labutti K."/>
            <person name="Andreopoulos B."/>
            <person name="Lipzen A."/>
            <person name="Chen C."/>
            <person name="Yanf M."/>
            <person name="Daum C."/>
            <person name="Ng V."/>
            <person name="Clum A."/>
            <person name="Steindorff A."/>
            <person name="Ohm R."/>
            <person name="Martin F."/>
            <person name="Silar P."/>
            <person name="Natvig D."/>
            <person name="Lalanne C."/>
            <person name="Gautier V."/>
            <person name="Ament-Velasquez S.L."/>
            <person name="Kruys A."/>
            <person name="Hutchinson M.I."/>
            <person name="Powell A.J."/>
            <person name="Barry K."/>
            <person name="Miller A.N."/>
            <person name="Grigoriev I.V."/>
            <person name="Debuchy R."/>
            <person name="Gladieux P."/>
            <person name="Thoren M.H."/>
            <person name="Johannesson H."/>
        </authorList>
    </citation>
    <scope>NUCLEOTIDE SEQUENCE</scope>
    <source>
        <strain evidence="2">SMH4607-1</strain>
    </source>
</reference>
<dbReference type="EMBL" id="JAUKUA010000002">
    <property type="protein sequence ID" value="KAK0724173.1"/>
    <property type="molecule type" value="Genomic_DNA"/>
</dbReference>
<keyword evidence="1" id="KW-0472">Membrane</keyword>
<evidence type="ECO:0000313" key="3">
    <source>
        <dbReference type="Proteomes" id="UP001172102"/>
    </source>
</evidence>
<keyword evidence="1" id="KW-1133">Transmembrane helix</keyword>
<accession>A0AA40E6E9</accession>
<feature type="transmembrane region" description="Helical" evidence="1">
    <location>
        <begin position="232"/>
        <end position="250"/>
    </location>
</feature>
<dbReference type="Proteomes" id="UP001172102">
    <property type="component" value="Unassembled WGS sequence"/>
</dbReference>
<dbReference type="PANTHER" id="PTHR35043">
    <property type="entry name" value="TRANSCRIPTION FACTOR DOMAIN-CONTAINING PROTEIN"/>
    <property type="match status" value="1"/>
</dbReference>
<feature type="transmembrane region" description="Helical" evidence="1">
    <location>
        <begin position="354"/>
        <end position="377"/>
    </location>
</feature>
<evidence type="ECO:0000256" key="1">
    <source>
        <dbReference type="SAM" id="Phobius"/>
    </source>
</evidence>
<dbReference type="PANTHER" id="PTHR35043:SF7">
    <property type="entry name" value="TRANSCRIPTION FACTOR DOMAIN-CONTAINING PROTEIN"/>
    <property type="match status" value="1"/>
</dbReference>
<dbReference type="AlphaFoldDB" id="A0AA40E6E9"/>
<keyword evidence="1" id="KW-0812">Transmembrane</keyword>
<name>A0AA40E6E9_9PEZI</name>
<protein>
    <submittedName>
        <fullName evidence="2">Uncharacterized protein</fullName>
    </submittedName>
</protein>
<feature type="transmembrane region" description="Helical" evidence="1">
    <location>
        <begin position="98"/>
        <end position="120"/>
    </location>
</feature>
<evidence type="ECO:0000313" key="2">
    <source>
        <dbReference type="EMBL" id="KAK0724173.1"/>
    </source>
</evidence>
<proteinExistence type="predicted"/>
<comment type="caution">
    <text evidence="2">The sequence shown here is derived from an EMBL/GenBank/DDBJ whole genome shotgun (WGS) entry which is preliminary data.</text>
</comment>
<organism evidence="2 3">
    <name type="scientific">Lasiosphaeris hirsuta</name>
    <dbReference type="NCBI Taxonomy" id="260670"/>
    <lineage>
        <taxon>Eukaryota</taxon>
        <taxon>Fungi</taxon>
        <taxon>Dikarya</taxon>
        <taxon>Ascomycota</taxon>
        <taxon>Pezizomycotina</taxon>
        <taxon>Sordariomycetes</taxon>
        <taxon>Sordariomycetidae</taxon>
        <taxon>Sordariales</taxon>
        <taxon>Lasiosphaeriaceae</taxon>
        <taxon>Lasiosphaeris</taxon>
    </lineage>
</organism>
<gene>
    <name evidence="2" type="ORF">B0H67DRAFT_529776</name>
</gene>
<keyword evidence="3" id="KW-1185">Reference proteome</keyword>
<feature type="transmembrane region" description="Helical" evidence="1">
    <location>
        <begin position="397"/>
        <end position="418"/>
    </location>
</feature>
<feature type="transmembrane region" description="Helical" evidence="1">
    <location>
        <begin position="321"/>
        <end position="342"/>
    </location>
</feature>
<sequence length="444" mass="49477">MALTKTQYQFMFFCLLAAAEPHAAFRPKCSSPTSSVSFVSAPDSRGTLEILWSSLFTIFACTWTIQHPNIPEQREGRYPGWKGNLRWGLKGIYENVTLALYTIIAPEIIVVTAVVGLVAARDSSQKLNQGLKQDEGPWTLSHSFYANMGGFVIRTSIMDDSLPYNPYHLTAANLIDLRHSGYLKKLPEITEEELHDKSKSDPLLKAIAIGQISWSVMQITARGFQNLTISPLELSVLAFAACAVIIYALYWKKPKSVRTPITILRYQGQIPSPVLEVLKGSRATTSLAGQYLFHRDSAYRTPRPDGSPIHNMGLPSSKINWATPAAAGFTSAALFGGIHCAGWNFAFPSTIELIAWRCAGVYTAIFGLLAAFWFWGFDVFLLKPTRVGIKKDVALNILDWGVIIMTYLYIFARLFILVEVFRTLLYLPTDAFISTWTSNVPHFS</sequence>